<evidence type="ECO:0000256" key="4">
    <source>
        <dbReference type="SAM" id="MobiDB-lite"/>
    </source>
</evidence>
<accession>A0ABX0QP14</accession>
<organism evidence="7 8">
    <name type="scientific">Fibrivirga algicola</name>
    <dbReference type="NCBI Taxonomy" id="2950420"/>
    <lineage>
        <taxon>Bacteria</taxon>
        <taxon>Pseudomonadati</taxon>
        <taxon>Bacteroidota</taxon>
        <taxon>Cytophagia</taxon>
        <taxon>Cytophagales</taxon>
        <taxon>Spirosomataceae</taxon>
        <taxon>Fibrivirga</taxon>
    </lineage>
</organism>
<feature type="chain" id="PRO_5046325032" evidence="5">
    <location>
        <begin position="21"/>
        <end position="952"/>
    </location>
</feature>
<gene>
    <name evidence="7" type="ORF">F7231_22760</name>
</gene>
<dbReference type="SUPFAM" id="SSF49464">
    <property type="entry name" value="Carboxypeptidase regulatory domain-like"/>
    <property type="match status" value="1"/>
</dbReference>
<dbReference type="Pfam" id="PF14905">
    <property type="entry name" value="OMP_b-brl_3"/>
    <property type="match status" value="1"/>
</dbReference>
<dbReference type="InterPro" id="IPR037066">
    <property type="entry name" value="Plug_dom_sf"/>
</dbReference>
<dbReference type="SUPFAM" id="SSF56935">
    <property type="entry name" value="Porins"/>
    <property type="match status" value="1"/>
</dbReference>
<dbReference type="RefSeq" id="WP_166693678.1">
    <property type="nucleotide sequence ID" value="NZ_WAEL01000010.1"/>
</dbReference>
<keyword evidence="2" id="KW-0472">Membrane</keyword>
<dbReference type="EMBL" id="WAEL01000010">
    <property type="protein sequence ID" value="NID13011.1"/>
    <property type="molecule type" value="Genomic_DNA"/>
</dbReference>
<name>A0ABX0QP14_9BACT</name>
<feature type="region of interest" description="Disordered" evidence="4">
    <location>
        <begin position="359"/>
        <end position="387"/>
    </location>
</feature>
<feature type="signal peptide" evidence="5">
    <location>
        <begin position="1"/>
        <end position="20"/>
    </location>
</feature>
<feature type="domain" description="Outer membrane protein beta-barrel" evidence="6">
    <location>
        <begin position="529"/>
        <end position="940"/>
    </location>
</feature>
<dbReference type="Gene3D" id="2.40.170.20">
    <property type="entry name" value="TonB-dependent receptor, beta-barrel domain"/>
    <property type="match status" value="1"/>
</dbReference>
<evidence type="ECO:0000256" key="1">
    <source>
        <dbReference type="ARBA" id="ARBA00004442"/>
    </source>
</evidence>
<evidence type="ECO:0000259" key="6">
    <source>
        <dbReference type="Pfam" id="PF14905"/>
    </source>
</evidence>
<evidence type="ECO:0000313" key="8">
    <source>
        <dbReference type="Proteomes" id="UP000606008"/>
    </source>
</evidence>
<dbReference type="Gene3D" id="2.170.130.10">
    <property type="entry name" value="TonB-dependent receptor, plug domain"/>
    <property type="match status" value="1"/>
</dbReference>
<dbReference type="InterPro" id="IPR008969">
    <property type="entry name" value="CarboxyPept-like_regulatory"/>
</dbReference>
<evidence type="ECO:0000256" key="3">
    <source>
        <dbReference type="ARBA" id="ARBA00023237"/>
    </source>
</evidence>
<keyword evidence="3" id="KW-0998">Cell outer membrane</keyword>
<proteinExistence type="predicted"/>
<evidence type="ECO:0000256" key="2">
    <source>
        <dbReference type="ARBA" id="ARBA00023136"/>
    </source>
</evidence>
<sequence length="952" mass="105139">MLKYLLLFFFLIPASLMAQRASTAKVGVIKGLVIDSTSQKALLEANVSLLNARDSSFVQLQSTGGEGDFTLTGIAPGTYRLLVSFVGYRTKTVRVTITPEKPEVVVGTILVQPQAQNLGEVVIVQERPPVSVRGDTVAFNASSFKTQPNAQVEDLIKKLPGMEVDRDGNVKSQGQDVRRILVDGKPFFGNDPKMATRNLPADMIDKVEVFDRQSDQSQFSGVDDGERDRTINLVTKRDRRRGVFGQETAGFGTDDRYQGRISVNRFNNGQQLSAIGQLNNINQQGFTGEGLGGGGNVGGGGNNRGGGGGQTGGLAGPTGITRAGAAGLNFSDAFGTKLEMSSSYFFNQTDALNNQVSRRETSLPSTNGGTERTQNFTDRSNGSRSINNSHRFNVQLNYRMDSLNSLRVIPNFTYTLSNSNTNSNSRTVDGLNQPLNTSVSLFNSNGNSISGSNTLLWMHKFRRRGRTFSVNLITSVNDNTTNSLNQSQNQFFRSVSTGPGSSTVTGTGSGTVTGAGSATGVFATIVNQQNRQLTNALTNNLTLSYTEPLSLAKTIEFRYNLSLSNNESDRRTTDFNQETGQYDRINLLLSNNFVNTFVTNRLGTSYQYRRVKYQYTVGFDMQNASLQSDNLSRDTTIAKMFQNILPNARFQYTIARNRTFTADYRTRVNAPSVTQLQPVIDNSNPLYIRSGNPNLRPEYTHTLNLNYRNFDQNTFKSFIATLGLTSTYNRIVNATTITPSGAQVSQPINTDGYYSLFAFTSFGKSLNWGDQKVNLNWNSNVNGSRGISFVNGLQNASVNMNIGQGLSLNTNIKEKTDLNLSGNVTYSVATYSIQPQQNTRYFTNTANLRAYHRFGNRLFLSTDVYYIANTGRAAGYNQQFTLLNGSLGHFLFKQKQGELRITGYDLLNQNQSITRNTTETYIEDTQSLVLRRYFMVTFSYSIRYFAAMRATP</sequence>
<dbReference type="Pfam" id="PF13620">
    <property type="entry name" value="CarboxypepD_reg"/>
    <property type="match status" value="1"/>
</dbReference>
<reference evidence="8" key="2">
    <citation type="submission" date="2023-07" db="EMBL/GenBank/DDBJ databases">
        <authorList>
            <person name="Jung D.-H."/>
        </authorList>
    </citation>
    <scope>NUCLEOTIDE SEQUENCE [LARGE SCALE GENOMIC DNA]</scope>
    <source>
        <strain evidence="8">JA-25</strain>
    </source>
</reference>
<dbReference type="InterPro" id="IPR036942">
    <property type="entry name" value="Beta-barrel_TonB_sf"/>
</dbReference>
<evidence type="ECO:0000313" key="7">
    <source>
        <dbReference type="EMBL" id="NID13011.1"/>
    </source>
</evidence>
<evidence type="ECO:0000256" key="5">
    <source>
        <dbReference type="SAM" id="SignalP"/>
    </source>
</evidence>
<keyword evidence="8" id="KW-1185">Reference proteome</keyword>
<keyword evidence="5" id="KW-0732">Signal</keyword>
<dbReference type="Gene3D" id="2.60.40.1120">
    <property type="entry name" value="Carboxypeptidase-like, regulatory domain"/>
    <property type="match status" value="1"/>
</dbReference>
<comment type="caution">
    <text evidence="7">The sequence shown here is derived from an EMBL/GenBank/DDBJ whole genome shotgun (WGS) entry which is preliminary data.</text>
</comment>
<dbReference type="InterPro" id="IPR041700">
    <property type="entry name" value="OMP_b-brl_3"/>
</dbReference>
<reference evidence="8" key="1">
    <citation type="submission" date="2019-09" db="EMBL/GenBank/DDBJ databases">
        <authorList>
            <person name="Jung D.-H."/>
        </authorList>
    </citation>
    <scope>NUCLEOTIDE SEQUENCE [LARGE SCALE GENOMIC DNA]</scope>
    <source>
        <strain evidence="8">JA-25</strain>
    </source>
</reference>
<dbReference type="Proteomes" id="UP000606008">
    <property type="component" value="Unassembled WGS sequence"/>
</dbReference>
<protein>
    <submittedName>
        <fullName evidence="7">Outer membrane beta-barrel protein</fullName>
    </submittedName>
</protein>
<comment type="subcellular location">
    <subcellularLocation>
        <location evidence="1">Cell outer membrane</location>
    </subcellularLocation>
</comment>